<evidence type="ECO:0000256" key="8">
    <source>
        <dbReference type="SAM" id="MobiDB-lite"/>
    </source>
</evidence>
<dbReference type="GO" id="GO:0061630">
    <property type="term" value="F:ubiquitin protein ligase activity"/>
    <property type="evidence" value="ECO:0007669"/>
    <property type="project" value="UniProtKB-EC"/>
</dbReference>
<evidence type="ECO:0000256" key="4">
    <source>
        <dbReference type="ARBA" id="ARBA00022771"/>
    </source>
</evidence>
<dbReference type="Pfam" id="PF13639">
    <property type="entry name" value="zf-RING_2"/>
    <property type="match status" value="1"/>
</dbReference>
<evidence type="ECO:0000313" key="12">
    <source>
        <dbReference type="Proteomes" id="UP000092600"/>
    </source>
</evidence>
<evidence type="ECO:0000256" key="7">
    <source>
        <dbReference type="PROSITE-ProRule" id="PRU00175"/>
    </source>
</evidence>
<dbReference type="EMBL" id="LSRQ01005999">
    <property type="protein sequence ID" value="OAY66717.1"/>
    <property type="molecule type" value="Genomic_DNA"/>
</dbReference>
<dbReference type="PANTHER" id="PTHR14155:SF627">
    <property type="entry name" value="OS06G0192800 PROTEIN"/>
    <property type="match status" value="1"/>
</dbReference>
<gene>
    <name evidence="11" type="ORF">ACMD2_02125</name>
</gene>
<evidence type="ECO:0000256" key="2">
    <source>
        <dbReference type="ARBA" id="ARBA00012483"/>
    </source>
</evidence>
<dbReference type="Gene3D" id="3.30.40.10">
    <property type="entry name" value="Zinc/RING finger domain, C3HC4 (zinc finger)"/>
    <property type="match status" value="1"/>
</dbReference>
<dbReference type="PROSITE" id="PS50089">
    <property type="entry name" value="ZF_RING_2"/>
    <property type="match status" value="1"/>
</dbReference>
<keyword evidence="9" id="KW-0812">Transmembrane</keyword>
<name>A0A199UPH7_ANACO</name>
<evidence type="ECO:0000256" key="5">
    <source>
        <dbReference type="ARBA" id="ARBA00022833"/>
    </source>
</evidence>
<dbReference type="CDD" id="cd16461">
    <property type="entry name" value="RING-H2_EL5-like"/>
    <property type="match status" value="1"/>
</dbReference>
<dbReference type="Proteomes" id="UP000092600">
    <property type="component" value="Unassembled WGS sequence"/>
</dbReference>
<dbReference type="InterPro" id="IPR001841">
    <property type="entry name" value="Znf_RING"/>
</dbReference>
<evidence type="ECO:0000256" key="6">
    <source>
        <dbReference type="ARBA" id="ARBA00024209"/>
    </source>
</evidence>
<protein>
    <recommendedName>
        <fullName evidence="2">RING-type E3 ubiquitin transferase</fullName>
        <ecNumber evidence="2">2.3.2.27</ecNumber>
    </recommendedName>
</protein>
<evidence type="ECO:0000313" key="11">
    <source>
        <dbReference type="EMBL" id="OAY66717.1"/>
    </source>
</evidence>
<feature type="region of interest" description="Disordered" evidence="8">
    <location>
        <begin position="165"/>
        <end position="198"/>
    </location>
</feature>
<keyword evidence="5" id="KW-0862">Zinc</keyword>
<feature type="compositionally biased region" description="Low complexity" evidence="8">
    <location>
        <begin position="167"/>
        <end position="176"/>
    </location>
</feature>
<sequence length="350" mass="36909">MSQTTQSMRGAATAAGGGGGGAGGAKISAAAATDLMVAVVIVAFVAFVLVFFLYLRSKRCRGAAPALLPARSRHRAAAAAAAPPPGGGLPAAAVKTLPCAPFRSSDFEQGLECSVCLSDVSDGEEVRLLPRCGHGFHAGCVDAWLLSHSTCPVCRTPVIADLSLPQASSDPPAAELAEPEPSDAASDDGQSPEPPIYPTNVLFWGSQDQISTGSVAAAVTGSSHAGCSMNCPNSATSPSTLITRADVEEMRLPTTSRLRSIRRLLSCASRGIGSTSSPRGGDIELGLGREEGDWKFMDTACTETLVVQFWKADKDFDENPYLYRPLKKEKPREHGFLQHLWQFGRYEHHP</sequence>
<evidence type="ECO:0000256" key="1">
    <source>
        <dbReference type="ARBA" id="ARBA00000900"/>
    </source>
</evidence>
<keyword evidence="3" id="KW-0479">Metal-binding</keyword>
<keyword evidence="9" id="KW-0472">Membrane</keyword>
<evidence type="ECO:0000256" key="3">
    <source>
        <dbReference type="ARBA" id="ARBA00022723"/>
    </source>
</evidence>
<comment type="caution">
    <text evidence="11">The sequence shown here is derived from an EMBL/GenBank/DDBJ whole genome shotgun (WGS) entry which is preliminary data.</text>
</comment>
<feature type="transmembrane region" description="Helical" evidence="9">
    <location>
        <begin position="35"/>
        <end position="55"/>
    </location>
</feature>
<dbReference type="InterPro" id="IPR013083">
    <property type="entry name" value="Znf_RING/FYVE/PHD"/>
</dbReference>
<dbReference type="EC" id="2.3.2.27" evidence="2"/>
<dbReference type="AlphaFoldDB" id="A0A199UPH7"/>
<dbReference type="STRING" id="4615.A0A199UPH7"/>
<dbReference type="InterPro" id="IPR053238">
    <property type="entry name" value="RING-H2_zinc_finger"/>
</dbReference>
<dbReference type="GO" id="GO:0008270">
    <property type="term" value="F:zinc ion binding"/>
    <property type="evidence" value="ECO:0007669"/>
    <property type="project" value="UniProtKB-KW"/>
</dbReference>
<comment type="similarity">
    <text evidence="6">Belongs to the RING-type zinc finger family. ATL subfamily.</text>
</comment>
<accession>A0A199UPH7</accession>
<feature type="region of interest" description="Disordered" evidence="8">
    <location>
        <begin position="1"/>
        <end position="21"/>
    </location>
</feature>
<comment type="catalytic activity">
    <reaction evidence="1">
        <text>S-ubiquitinyl-[E2 ubiquitin-conjugating enzyme]-L-cysteine + [acceptor protein]-L-lysine = [E2 ubiquitin-conjugating enzyme]-L-cysteine + N(6)-ubiquitinyl-[acceptor protein]-L-lysine.</text>
        <dbReference type="EC" id="2.3.2.27"/>
    </reaction>
</comment>
<reference evidence="11 12" key="1">
    <citation type="journal article" date="2016" name="DNA Res.">
        <title>The draft genome of MD-2 pineapple using hybrid error correction of long reads.</title>
        <authorList>
            <person name="Redwan R.M."/>
            <person name="Saidin A."/>
            <person name="Kumar S.V."/>
        </authorList>
    </citation>
    <scope>NUCLEOTIDE SEQUENCE [LARGE SCALE GENOMIC DNA]</scope>
    <source>
        <strain evidence="12">cv. MD2</strain>
        <tissue evidence="11">Leaf</tissue>
    </source>
</reference>
<evidence type="ECO:0000256" key="9">
    <source>
        <dbReference type="SAM" id="Phobius"/>
    </source>
</evidence>
<dbReference type="SUPFAM" id="SSF57850">
    <property type="entry name" value="RING/U-box"/>
    <property type="match status" value="1"/>
</dbReference>
<keyword evidence="4 7" id="KW-0863">Zinc-finger</keyword>
<dbReference type="PANTHER" id="PTHR14155">
    <property type="entry name" value="RING FINGER DOMAIN-CONTAINING"/>
    <property type="match status" value="1"/>
</dbReference>
<keyword evidence="9" id="KW-1133">Transmembrane helix</keyword>
<evidence type="ECO:0000259" key="10">
    <source>
        <dbReference type="PROSITE" id="PS50089"/>
    </source>
</evidence>
<feature type="domain" description="RING-type" evidence="10">
    <location>
        <begin position="113"/>
        <end position="155"/>
    </location>
</feature>
<organism evidence="11 12">
    <name type="scientific">Ananas comosus</name>
    <name type="common">Pineapple</name>
    <name type="synonym">Ananas ananas</name>
    <dbReference type="NCBI Taxonomy" id="4615"/>
    <lineage>
        <taxon>Eukaryota</taxon>
        <taxon>Viridiplantae</taxon>
        <taxon>Streptophyta</taxon>
        <taxon>Embryophyta</taxon>
        <taxon>Tracheophyta</taxon>
        <taxon>Spermatophyta</taxon>
        <taxon>Magnoliopsida</taxon>
        <taxon>Liliopsida</taxon>
        <taxon>Poales</taxon>
        <taxon>Bromeliaceae</taxon>
        <taxon>Bromelioideae</taxon>
        <taxon>Ananas</taxon>
    </lineage>
</organism>
<proteinExistence type="inferred from homology"/>
<dbReference type="SMART" id="SM00184">
    <property type="entry name" value="RING"/>
    <property type="match status" value="1"/>
</dbReference>